<name>A0A9Q1JD39_SYNKA</name>
<dbReference type="Proteomes" id="UP001152622">
    <property type="component" value="Chromosome 1"/>
</dbReference>
<comment type="caution">
    <text evidence="1">The sequence shown here is derived from an EMBL/GenBank/DDBJ whole genome shotgun (WGS) entry which is preliminary data.</text>
</comment>
<evidence type="ECO:0000313" key="2">
    <source>
        <dbReference type="Proteomes" id="UP001152622"/>
    </source>
</evidence>
<reference evidence="1" key="1">
    <citation type="journal article" date="2023" name="Science">
        <title>Genome structures resolve the early diversification of teleost fishes.</title>
        <authorList>
            <person name="Parey E."/>
            <person name="Louis A."/>
            <person name="Montfort J."/>
            <person name="Bouchez O."/>
            <person name="Roques C."/>
            <person name="Iampietro C."/>
            <person name="Lluch J."/>
            <person name="Castinel A."/>
            <person name="Donnadieu C."/>
            <person name="Desvignes T."/>
            <person name="Floi Bucao C."/>
            <person name="Jouanno E."/>
            <person name="Wen M."/>
            <person name="Mejri S."/>
            <person name="Dirks R."/>
            <person name="Jansen H."/>
            <person name="Henkel C."/>
            <person name="Chen W.J."/>
            <person name="Zahm M."/>
            <person name="Cabau C."/>
            <person name="Klopp C."/>
            <person name="Thompson A.W."/>
            <person name="Robinson-Rechavi M."/>
            <person name="Braasch I."/>
            <person name="Lecointre G."/>
            <person name="Bobe J."/>
            <person name="Postlethwait J.H."/>
            <person name="Berthelot C."/>
            <person name="Roest Crollius H."/>
            <person name="Guiguen Y."/>
        </authorList>
    </citation>
    <scope>NUCLEOTIDE SEQUENCE</scope>
    <source>
        <strain evidence="1">WJC10195</strain>
    </source>
</reference>
<sequence length="131" mass="14226">MWMRACYKRRRLNALTWKTTSRMVSDFLLFRVIGTGGPLGWPELDAGGCLISRTPHAPPPPPNRVGGTHFPYPLSLLLADGWDDEGCIPLDPPPLHIGLGTEAQSCCLCPDCGGGIVPLFLPLQILSCDTE</sequence>
<accession>A0A9Q1JD39</accession>
<gene>
    <name evidence="1" type="ORF">SKAU_G00030340</name>
</gene>
<protein>
    <submittedName>
        <fullName evidence="1">Uncharacterized protein</fullName>
    </submittedName>
</protein>
<dbReference type="EMBL" id="JAINUF010000001">
    <property type="protein sequence ID" value="KAJ8382256.1"/>
    <property type="molecule type" value="Genomic_DNA"/>
</dbReference>
<dbReference type="AlphaFoldDB" id="A0A9Q1JD39"/>
<keyword evidence="2" id="KW-1185">Reference proteome</keyword>
<proteinExistence type="predicted"/>
<evidence type="ECO:0000313" key="1">
    <source>
        <dbReference type="EMBL" id="KAJ8382256.1"/>
    </source>
</evidence>
<organism evidence="1 2">
    <name type="scientific">Synaphobranchus kaupii</name>
    <name type="common">Kaup's arrowtooth eel</name>
    <dbReference type="NCBI Taxonomy" id="118154"/>
    <lineage>
        <taxon>Eukaryota</taxon>
        <taxon>Metazoa</taxon>
        <taxon>Chordata</taxon>
        <taxon>Craniata</taxon>
        <taxon>Vertebrata</taxon>
        <taxon>Euteleostomi</taxon>
        <taxon>Actinopterygii</taxon>
        <taxon>Neopterygii</taxon>
        <taxon>Teleostei</taxon>
        <taxon>Anguilliformes</taxon>
        <taxon>Synaphobranchidae</taxon>
        <taxon>Synaphobranchus</taxon>
    </lineage>
</organism>